<gene>
    <name evidence="1" type="ORF">ASZ90_017055</name>
</gene>
<sequence>MTVNWVFPCGNDMFCHTGEDRIPGMGAAQHRRIAANGDGDPGGGG</sequence>
<dbReference type="EMBL" id="LNQE01001809">
    <property type="protein sequence ID" value="KUG05522.1"/>
    <property type="molecule type" value="Genomic_DNA"/>
</dbReference>
<organism evidence="1">
    <name type="scientific">hydrocarbon metagenome</name>
    <dbReference type="NCBI Taxonomy" id="938273"/>
    <lineage>
        <taxon>unclassified sequences</taxon>
        <taxon>metagenomes</taxon>
        <taxon>ecological metagenomes</taxon>
    </lineage>
</organism>
<reference evidence="1" key="1">
    <citation type="journal article" date="2015" name="Proc. Natl. Acad. Sci. U.S.A.">
        <title>Networks of energetic and metabolic interactions define dynamics in microbial communities.</title>
        <authorList>
            <person name="Embree M."/>
            <person name="Liu J.K."/>
            <person name="Al-Bassam M.M."/>
            <person name="Zengler K."/>
        </authorList>
    </citation>
    <scope>NUCLEOTIDE SEQUENCE</scope>
</reference>
<evidence type="ECO:0000313" key="1">
    <source>
        <dbReference type="EMBL" id="KUG05522.1"/>
    </source>
</evidence>
<accession>A0A0W8EA55</accession>
<comment type="caution">
    <text evidence="1">The sequence shown here is derived from an EMBL/GenBank/DDBJ whole genome shotgun (WGS) entry which is preliminary data.</text>
</comment>
<dbReference type="AlphaFoldDB" id="A0A0W8EA55"/>
<protein>
    <submittedName>
        <fullName evidence="1">Uncharacterized protein</fullName>
    </submittedName>
</protein>
<proteinExistence type="predicted"/>
<name>A0A0W8EA55_9ZZZZ</name>